<evidence type="ECO:0000313" key="4">
    <source>
        <dbReference type="Proteomes" id="UP001431235"/>
    </source>
</evidence>
<reference evidence="3 4" key="1">
    <citation type="submission" date="2021-08" db="EMBL/GenBank/DDBJ databases">
        <title>Novel members of of the genus Stenotrophomonas from differernt environment.</title>
        <authorList>
            <person name="Deng Y."/>
        </authorList>
    </citation>
    <scope>NUCLEOTIDE SEQUENCE [LARGE SCALE GENOMIC DNA]</scope>
    <source>
        <strain evidence="3 4">CPCC 101365</strain>
    </source>
</reference>
<name>A0ABT0SDI3_9GAMM</name>
<organism evidence="3 4">
    <name type="scientific">Stenotrophomonas mori</name>
    <dbReference type="NCBI Taxonomy" id="2871096"/>
    <lineage>
        <taxon>Bacteria</taxon>
        <taxon>Pseudomonadati</taxon>
        <taxon>Pseudomonadota</taxon>
        <taxon>Gammaproteobacteria</taxon>
        <taxon>Lysobacterales</taxon>
        <taxon>Lysobacteraceae</taxon>
        <taxon>Stenotrophomonas</taxon>
    </lineage>
</organism>
<feature type="region of interest" description="Disordered" evidence="1">
    <location>
        <begin position="52"/>
        <end position="75"/>
    </location>
</feature>
<dbReference type="RefSeq" id="WP_250061367.1">
    <property type="nucleotide sequence ID" value="NZ_JAIKTS010000001.1"/>
</dbReference>
<feature type="region of interest" description="Disordered" evidence="1">
    <location>
        <begin position="117"/>
        <end position="137"/>
    </location>
</feature>
<evidence type="ECO:0000256" key="2">
    <source>
        <dbReference type="SAM" id="SignalP"/>
    </source>
</evidence>
<feature type="chain" id="PRO_5045169702" evidence="2">
    <location>
        <begin position="25"/>
        <end position="137"/>
    </location>
</feature>
<feature type="signal peptide" evidence="2">
    <location>
        <begin position="1"/>
        <end position="24"/>
    </location>
</feature>
<comment type="caution">
    <text evidence="3">The sequence shown here is derived from an EMBL/GenBank/DDBJ whole genome shotgun (WGS) entry which is preliminary data.</text>
</comment>
<dbReference type="EMBL" id="JAIKTS010000001">
    <property type="protein sequence ID" value="MCL7713371.1"/>
    <property type="molecule type" value="Genomic_DNA"/>
</dbReference>
<proteinExistence type="predicted"/>
<evidence type="ECO:0000256" key="1">
    <source>
        <dbReference type="SAM" id="MobiDB-lite"/>
    </source>
</evidence>
<keyword evidence="4" id="KW-1185">Reference proteome</keyword>
<dbReference type="Proteomes" id="UP001431235">
    <property type="component" value="Unassembled WGS sequence"/>
</dbReference>
<sequence>MPASPLPRLPLLFAAALLSGCGGARGTPARSSPALEIGRPSAPVTAMVRLPRQLPPGAPLTGQVPPGSSVTANGEALPVSADGRVDWPVPAGTTAVRLRVERPDGRVIVQQLEVKVQAQTEEHRTPEAPVRPPPAAE</sequence>
<keyword evidence="2" id="KW-0732">Signal</keyword>
<gene>
    <name evidence="3" type="ORF">K5L01_01680</name>
</gene>
<evidence type="ECO:0000313" key="3">
    <source>
        <dbReference type="EMBL" id="MCL7713371.1"/>
    </source>
</evidence>
<protein>
    <submittedName>
        <fullName evidence="3">Uncharacterized protein</fullName>
    </submittedName>
</protein>
<accession>A0ABT0SDI3</accession>